<dbReference type="InterPro" id="IPR006311">
    <property type="entry name" value="TAT_signal"/>
</dbReference>
<sequence>MKRGRRDGRDTPSDFPAINRSRPMITDRRSMLTGLAVAVASPLALATLSSRAFAAIPMISPMDLKAPLDFYGSVLPRAELSLATSQIAVGMATQKNTMEFAGFELGEAITVNMVLKDLGAMAPKMDGDTMMVVETMKTAEKGRAFDEAYIALQLKNHEELRDLADAFLHNTAGGTDPDVKQGRHLASLMLAVFKEHVAICKRITGELKA</sequence>
<proteinExistence type="predicted"/>
<keyword evidence="3" id="KW-1185">Reference proteome</keyword>
<accession>A0A3A1WFF7</accession>
<dbReference type="OrthoDB" id="7281440at2"/>
<dbReference type="EMBL" id="QYRN01000009">
    <property type="protein sequence ID" value="RIX98705.1"/>
    <property type="molecule type" value="Genomic_DNA"/>
</dbReference>
<dbReference type="PROSITE" id="PS51318">
    <property type="entry name" value="TAT"/>
    <property type="match status" value="1"/>
</dbReference>
<reference evidence="3" key="1">
    <citation type="submission" date="2018-09" db="EMBL/GenBank/DDBJ databases">
        <authorList>
            <person name="Tuo L."/>
        </authorList>
    </citation>
    <scope>NUCLEOTIDE SEQUENCE [LARGE SCALE GENOMIC DNA]</scope>
    <source>
        <strain evidence="3">M2BS4Y-1</strain>
    </source>
</reference>
<dbReference type="Proteomes" id="UP000265750">
    <property type="component" value="Unassembled WGS sequence"/>
</dbReference>
<organism evidence="2 3">
    <name type="scientific">Aureimonas flava</name>
    <dbReference type="NCBI Taxonomy" id="2320271"/>
    <lineage>
        <taxon>Bacteria</taxon>
        <taxon>Pseudomonadati</taxon>
        <taxon>Pseudomonadota</taxon>
        <taxon>Alphaproteobacteria</taxon>
        <taxon>Hyphomicrobiales</taxon>
        <taxon>Aurantimonadaceae</taxon>
        <taxon>Aureimonas</taxon>
    </lineage>
</organism>
<evidence type="ECO:0000313" key="3">
    <source>
        <dbReference type="Proteomes" id="UP000265750"/>
    </source>
</evidence>
<name>A0A3A1WFF7_9HYPH</name>
<comment type="caution">
    <text evidence="2">The sequence shown here is derived from an EMBL/GenBank/DDBJ whole genome shotgun (WGS) entry which is preliminary data.</text>
</comment>
<protein>
    <submittedName>
        <fullName evidence="2">DUF4142 domain-containing protein</fullName>
    </submittedName>
</protein>
<gene>
    <name evidence="2" type="ORF">D3218_16065</name>
</gene>
<evidence type="ECO:0000256" key="1">
    <source>
        <dbReference type="SAM" id="MobiDB-lite"/>
    </source>
</evidence>
<feature type="region of interest" description="Disordered" evidence="1">
    <location>
        <begin position="1"/>
        <end position="20"/>
    </location>
</feature>
<dbReference type="AlphaFoldDB" id="A0A3A1WFF7"/>
<evidence type="ECO:0000313" key="2">
    <source>
        <dbReference type="EMBL" id="RIX98705.1"/>
    </source>
</evidence>